<evidence type="ECO:0000256" key="8">
    <source>
        <dbReference type="ARBA" id="ARBA00023125"/>
    </source>
</evidence>
<accession>A0A4T0FNH5</accession>
<dbReference type="SUPFAM" id="SSF56726">
    <property type="entry name" value="DNA topoisomerase IV, alpha subunit"/>
    <property type="match status" value="1"/>
</dbReference>
<dbReference type="Pfam" id="PF04406">
    <property type="entry name" value="TP6A_N"/>
    <property type="match status" value="1"/>
</dbReference>
<comment type="caution">
    <text evidence="13">The sequence shown here is derived from an EMBL/GenBank/DDBJ whole genome shotgun (WGS) entry which is preliminary data.</text>
</comment>
<evidence type="ECO:0000313" key="14">
    <source>
        <dbReference type="Proteomes" id="UP000310189"/>
    </source>
</evidence>
<evidence type="ECO:0000256" key="6">
    <source>
        <dbReference type="ARBA" id="ARBA00022842"/>
    </source>
</evidence>
<evidence type="ECO:0000256" key="9">
    <source>
        <dbReference type="ARBA" id="ARBA00023235"/>
    </source>
</evidence>
<dbReference type="GO" id="GO:0000228">
    <property type="term" value="C:nuclear chromosome"/>
    <property type="evidence" value="ECO:0007669"/>
    <property type="project" value="TreeGrafter"/>
</dbReference>
<gene>
    <name evidence="13" type="ORF">E3P99_01785</name>
</gene>
<feature type="domain" description="Spo11/DNA topoisomerase VI subunit A N-terminal" evidence="11">
    <location>
        <begin position="51"/>
        <end position="107"/>
    </location>
</feature>
<dbReference type="InterPro" id="IPR002815">
    <property type="entry name" value="Spo11/TopoVI_A"/>
</dbReference>
<dbReference type="GO" id="GO:0007131">
    <property type="term" value="P:reciprocal meiotic recombination"/>
    <property type="evidence" value="ECO:0007669"/>
    <property type="project" value="TreeGrafter"/>
</dbReference>
<feature type="active site" description="O-(5'-phospho-DNA)-tyrosine intermediate" evidence="10">
    <location>
        <position position="75"/>
    </location>
</feature>
<dbReference type="PANTHER" id="PTHR10848:SF0">
    <property type="entry name" value="MEIOTIC RECOMBINATION PROTEIN SPO11"/>
    <property type="match status" value="1"/>
</dbReference>
<dbReference type="GO" id="GO:0042138">
    <property type="term" value="P:meiotic DNA double-strand break formation"/>
    <property type="evidence" value="ECO:0007669"/>
    <property type="project" value="TreeGrafter"/>
</dbReference>
<dbReference type="EC" id="5.6.2.2" evidence="4"/>
<dbReference type="PROSITE" id="PS52041">
    <property type="entry name" value="TOPO_IIB"/>
    <property type="match status" value="1"/>
</dbReference>
<dbReference type="GO" id="GO:0003918">
    <property type="term" value="F:DNA topoisomerase type II (double strand cut, ATP-hydrolyzing) activity"/>
    <property type="evidence" value="ECO:0007669"/>
    <property type="project" value="UniProtKB-UniRule"/>
</dbReference>
<dbReference type="CDD" id="cd00223">
    <property type="entry name" value="TOPRIM_TopoIIB_SPO"/>
    <property type="match status" value="1"/>
</dbReference>
<dbReference type="InterPro" id="IPR036078">
    <property type="entry name" value="Spo11/TopoVI_A_sf"/>
</dbReference>
<comment type="catalytic activity">
    <reaction evidence="1 10">
        <text>ATP-dependent breakage, passage and rejoining of double-stranded DNA.</text>
        <dbReference type="EC" id="5.6.2.2"/>
    </reaction>
</comment>
<comment type="cofactor">
    <cofactor evidence="2">
        <name>Mg(2+)</name>
        <dbReference type="ChEBI" id="CHEBI:18420"/>
    </cofactor>
</comment>
<keyword evidence="8 10" id="KW-0238">DNA-binding</keyword>
<dbReference type="GO" id="GO:0003677">
    <property type="term" value="F:DNA binding"/>
    <property type="evidence" value="ECO:0007669"/>
    <property type="project" value="UniProtKB-UniRule"/>
</dbReference>
<evidence type="ECO:0000256" key="3">
    <source>
        <dbReference type="ARBA" id="ARBA00006559"/>
    </source>
</evidence>
<dbReference type="GO" id="GO:0000706">
    <property type="term" value="P:meiotic DNA double-strand break processing"/>
    <property type="evidence" value="ECO:0007669"/>
    <property type="project" value="TreeGrafter"/>
</dbReference>
<keyword evidence="14" id="KW-1185">Reference proteome</keyword>
<keyword evidence="5" id="KW-0479">Metal-binding</keyword>
<evidence type="ECO:0000256" key="2">
    <source>
        <dbReference type="ARBA" id="ARBA00001946"/>
    </source>
</evidence>
<dbReference type="EMBL" id="SPNW01000022">
    <property type="protein sequence ID" value="TIA90072.1"/>
    <property type="molecule type" value="Genomic_DNA"/>
</dbReference>
<dbReference type="PANTHER" id="PTHR10848">
    <property type="entry name" value="MEIOTIC RECOMBINATION PROTEIN SPO11"/>
    <property type="match status" value="1"/>
</dbReference>
<evidence type="ECO:0000256" key="4">
    <source>
        <dbReference type="ARBA" id="ARBA00012895"/>
    </source>
</evidence>
<dbReference type="InterPro" id="IPR036388">
    <property type="entry name" value="WH-like_DNA-bd_sf"/>
</dbReference>
<keyword evidence="7 10" id="KW-0799">Topoisomerase</keyword>
<evidence type="ECO:0000313" key="13">
    <source>
        <dbReference type="EMBL" id="TIA90072.1"/>
    </source>
</evidence>
<keyword evidence="9 10" id="KW-0413">Isomerase</keyword>
<dbReference type="Gene3D" id="1.10.10.10">
    <property type="entry name" value="Winged helix-like DNA-binding domain superfamily/Winged helix DNA-binding domain"/>
    <property type="match status" value="1"/>
</dbReference>
<evidence type="ECO:0000256" key="1">
    <source>
        <dbReference type="ARBA" id="ARBA00000185"/>
    </source>
</evidence>
<name>A0A4T0FNH5_9BASI</name>
<dbReference type="OrthoDB" id="5377392at2759"/>
<dbReference type="GO" id="GO:0046872">
    <property type="term" value="F:metal ion binding"/>
    <property type="evidence" value="ECO:0007669"/>
    <property type="project" value="UniProtKB-KW"/>
</dbReference>
<dbReference type="Pfam" id="PF21180">
    <property type="entry name" value="TOP6A-Spo11_Toprim"/>
    <property type="match status" value="1"/>
</dbReference>
<reference evidence="13 14" key="1">
    <citation type="submission" date="2019-03" db="EMBL/GenBank/DDBJ databases">
        <title>Sequencing 23 genomes of Wallemia ichthyophaga.</title>
        <authorList>
            <person name="Gostincar C."/>
        </authorList>
    </citation>
    <scope>NUCLEOTIDE SEQUENCE [LARGE SCALE GENOMIC DNA]</scope>
    <source>
        <strain evidence="13 14">EXF-5753</strain>
    </source>
</reference>
<dbReference type="Gene3D" id="3.40.1360.10">
    <property type="match status" value="1"/>
</dbReference>
<evidence type="ECO:0000259" key="12">
    <source>
        <dbReference type="Pfam" id="PF21180"/>
    </source>
</evidence>
<proteinExistence type="inferred from homology"/>
<dbReference type="Proteomes" id="UP000310189">
    <property type="component" value="Unassembled WGS sequence"/>
</dbReference>
<dbReference type="AlphaFoldDB" id="A0A4T0FNH5"/>
<evidence type="ECO:0000256" key="5">
    <source>
        <dbReference type="ARBA" id="ARBA00022723"/>
    </source>
</evidence>
<protein>
    <recommendedName>
        <fullName evidence="4">DNA topoisomerase (ATP-hydrolyzing)</fullName>
        <ecNumber evidence="4">5.6.2.2</ecNumber>
    </recommendedName>
</protein>
<keyword evidence="6" id="KW-0460">Magnesium</keyword>
<sequence>MTNDVVLEFDAEADGREAVESLLKLRDALDNGDENTINELEATSGAVKSNTLIVIDSVIDALHSSRKINIRSIYYSNVAAFKRQSAVEDILRRISRVLQIRREQLNVRPSHKGLFLSSAISIQLRNGDLIQGSDTAAHHIPTFDDINQVTIVPTKSDVSFVLVVEKETVFSTLREMQFTASSIHGHSIMLTGKGYPDYATRDLLSHLAELLPSSVPIIAFVDSDPHGLRIFSTYKYGSERDAEQQRRSRCSRLMLLGLRCEEFDHLSIPPDQALQLTERDTAVCSNLSQHLDIKRCLSADPLVLSSSELSSYIFRQEIQLMTRLNRKWEIEALYNAFSREDEVRSNGECLKRYIDNKLILFFERQAAFCYDDDQSSVPSASILESSTLQAKQAELTELAELAELTDTESEDFLIRSDSDEEECIIE</sequence>
<comment type="similarity">
    <text evidence="3 10">Belongs to the TOP6A family.</text>
</comment>
<dbReference type="PRINTS" id="PR01550">
    <property type="entry name" value="TOP6AFAMILY"/>
</dbReference>
<organism evidence="13 14">
    <name type="scientific">Wallemia hederae</name>
    <dbReference type="NCBI Taxonomy" id="1540922"/>
    <lineage>
        <taxon>Eukaryota</taxon>
        <taxon>Fungi</taxon>
        <taxon>Dikarya</taxon>
        <taxon>Basidiomycota</taxon>
        <taxon>Wallemiomycotina</taxon>
        <taxon>Wallemiomycetes</taxon>
        <taxon>Wallemiales</taxon>
        <taxon>Wallemiaceae</taxon>
        <taxon>Wallemia</taxon>
    </lineage>
</organism>
<dbReference type="InterPro" id="IPR013049">
    <property type="entry name" value="Spo11/TopoVI_A_N"/>
</dbReference>
<dbReference type="InterPro" id="IPR034136">
    <property type="entry name" value="TOPRIM_Topo6A/Spo11"/>
</dbReference>
<dbReference type="GO" id="GO:0005524">
    <property type="term" value="F:ATP binding"/>
    <property type="evidence" value="ECO:0007669"/>
    <property type="project" value="InterPro"/>
</dbReference>
<evidence type="ECO:0000259" key="11">
    <source>
        <dbReference type="Pfam" id="PF04406"/>
    </source>
</evidence>
<evidence type="ECO:0000256" key="10">
    <source>
        <dbReference type="PROSITE-ProRule" id="PRU01385"/>
    </source>
</evidence>
<evidence type="ECO:0000256" key="7">
    <source>
        <dbReference type="ARBA" id="ARBA00023029"/>
    </source>
</evidence>
<feature type="domain" description="Topoisomerase 6 subunit A/Spo11 TOPRIM" evidence="12">
    <location>
        <begin position="160"/>
        <end position="335"/>
    </location>
</feature>